<comment type="caution">
    <text evidence="1">The sequence shown here is derived from an EMBL/GenBank/DDBJ whole genome shotgun (WGS) entry which is preliminary data.</text>
</comment>
<protein>
    <submittedName>
        <fullName evidence="1">Glycosyltransferase</fullName>
    </submittedName>
</protein>
<dbReference type="InterPro" id="IPR018641">
    <property type="entry name" value="Trfase_1_rSAM/seldom-assoc"/>
</dbReference>
<dbReference type="Gene3D" id="3.90.550.10">
    <property type="entry name" value="Spore Coat Polysaccharide Biosynthesis Protein SpsA, Chain A"/>
    <property type="match status" value="1"/>
</dbReference>
<evidence type="ECO:0000313" key="2">
    <source>
        <dbReference type="Proteomes" id="UP000075663"/>
    </source>
</evidence>
<dbReference type="RefSeq" id="WP_062300862.1">
    <property type="nucleotide sequence ID" value="NZ_LRPB01000023.1"/>
</dbReference>
<name>A0A150XZ86_9BACT</name>
<accession>A0A150XZ86</accession>
<dbReference type="InterPro" id="IPR029044">
    <property type="entry name" value="Nucleotide-diphossugar_trans"/>
</dbReference>
<dbReference type="Pfam" id="PF09837">
    <property type="entry name" value="DUF2064"/>
    <property type="match status" value="1"/>
</dbReference>
<dbReference type="SUPFAM" id="SSF53448">
    <property type="entry name" value="Nucleotide-diphospho-sugar transferases"/>
    <property type="match status" value="1"/>
</dbReference>
<evidence type="ECO:0000313" key="1">
    <source>
        <dbReference type="EMBL" id="KYG84053.1"/>
    </source>
</evidence>
<dbReference type="EMBL" id="LRPB01000023">
    <property type="protein sequence ID" value="KYG84053.1"/>
    <property type="molecule type" value="Genomic_DNA"/>
</dbReference>
<dbReference type="STRING" id="1914963.AWW67_02775"/>
<proteinExistence type="predicted"/>
<dbReference type="PANTHER" id="PTHR36529">
    <property type="entry name" value="SLL1095 PROTEIN"/>
    <property type="match status" value="1"/>
</dbReference>
<sequence>MGKALLIIFVKNPELGRAKTRLAATVGEEAALAIYKRLLERTKSITQPLAVDKTVFYNQALGENDLWSAEDYSKEVQSTGDLGVKMLEAFQSSFAKGYERICIIGSDCYNLTTEILEQAFSSLENHDAVIGEAVDGGYYLIGMNRLITDVFQNKKWSTEEVFPSTIQDFKNKGLSYFELPILNDVDTEEDLGDWAQDILKGHRKAKK</sequence>
<organism evidence="1 2">
    <name type="scientific">Roseivirga seohaensis</name>
    <dbReference type="NCBI Taxonomy" id="1914963"/>
    <lineage>
        <taxon>Bacteria</taxon>
        <taxon>Pseudomonadati</taxon>
        <taxon>Bacteroidota</taxon>
        <taxon>Cytophagia</taxon>
        <taxon>Cytophagales</taxon>
        <taxon>Roseivirgaceae</taxon>
        <taxon>Roseivirga</taxon>
    </lineage>
</organism>
<dbReference type="AlphaFoldDB" id="A0A150XZ86"/>
<dbReference type="PANTHER" id="PTHR36529:SF1">
    <property type="entry name" value="GLYCOSYLTRANSFERASE"/>
    <property type="match status" value="1"/>
</dbReference>
<gene>
    <name evidence="1" type="ORF">AWW67_02775</name>
</gene>
<dbReference type="Proteomes" id="UP000075663">
    <property type="component" value="Unassembled WGS sequence"/>
</dbReference>
<dbReference type="NCBIfam" id="TIGR04282">
    <property type="entry name" value="glyco_like_cofC"/>
    <property type="match status" value="1"/>
</dbReference>
<reference evidence="1 2" key="1">
    <citation type="submission" date="2016-01" db="EMBL/GenBank/DDBJ databases">
        <title>Genome sequencing of Roseivirga seohaensis SW-152.</title>
        <authorList>
            <person name="Selvaratnam C."/>
            <person name="Thevarajoo S."/>
            <person name="Goh K.M."/>
            <person name="Ee R."/>
            <person name="Chan K.-G."/>
            <person name="Chong C.S."/>
        </authorList>
    </citation>
    <scope>NUCLEOTIDE SEQUENCE [LARGE SCALE GENOMIC DNA]</scope>
    <source>
        <strain evidence="1 2">SW-152</strain>
    </source>
</reference>